<reference evidence="3" key="1">
    <citation type="submission" date="2017-02" db="UniProtKB">
        <authorList>
            <consortium name="WormBaseParasite"/>
        </authorList>
    </citation>
    <scope>IDENTIFICATION</scope>
</reference>
<reference evidence="1 2" key="2">
    <citation type="submission" date="2018-11" db="EMBL/GenBank/DDBJ databases">
        <authorList>
            <consortium name="Pathogen Informatics"/>
        </authorList>
    </citation>
    <scope>NUCLEOTIDE SEQUENCE [LARGE SCALE GENOMIC DNA]</scope>
</reference>
<proteinExistence type="predicted"/>
<keyword evidence="2" id="KW-1185">Reference proteome</keyword>
<evidence type="ECO:0000313" key="1">
    <source>
        <dbReference type="EMBL" id="VDK38072.1"/>
    </source>
</evidence>
<dbReference type="AlphaFoldDB" id="A0A0R3W9T4"/>
<dbReference type="Proteomes" id="UP000282613">
    <property type="component" value="Unassembled WGS sequence"/>
</dbReference>
<evidence type="ECO:0000313" key="3">
    <source>
        <dbReference type="WBParaSite" id="TASK_0000724101-mRNA-1"/>
    </source>
</evidence>
<dbReference type="WBParaSite" id="TASK_0000724101-mRNA-1">
    <property type="protein sequence ID" value="TASK_0000724101-mRNA-1"/>
    <property type="gene ID" value="TASK_0000724101"/>
</dbReference>
<name>A0A0R3W9T4_TAEAS</name>
<sequence>MEDYDDSGTEAEDGTEDETATVFAHFTTFVNHLKTDVCCGGCMSHYVDMQEPELDFLPIHQLALTVLLKAGYTCTPTFKLRRLERGRKC</sequence>
<protein>
    <submittedName>
        <fullName evidence="3">Protein UL92</fullName>
    </submittedName>
</protein>
<accession>A0A0R3W9T4</accession>
<gene>
    <name evidence="1" type="ORF">TASK_LOCUS7242</name>
</gene>
<evidence type="ECO:0000313" key="2">
    <source>
        <dbReference type="Proteomes" id="UP000282613"/>
    </source>
</evidence>
<dbReference type="EMBL" id="UYRS01018592">
    <property type="protein sequence ID" value="VDK38072.1"/>
    <property type="molecule type" value="Genomic_DNA"/>
</dbReference>
<organism evidence="3">
    <name type="scientific">Taenia asiatica</name>
    <name type="common">Asian tapeworm</name>
    <dbReference type="NCBI Taxonomy" id="60517"/>
    <lineage>
        <taxon>Eukaryota</taxon>
        <taxon>Metazoa</taxon>
        <taxon>Spiralia</taxon>
        <taxon>Lophotrochozoa</taxon>
        <taxon>Platyhelminthes</taxon>
        <taxon>Cestoda</taxon>
        <taxon>Eucestoda</taxon>
        <taxon>Cyclophyllidea</taxon>
        <taxon>Taeniidae</taxon>
        <taxon>Taenia</taxon>
    </lineage>
</organism>